<keyword evidence="2" id="KW-1185">Reference proteome</keyword>
<evidence type="ECO:0000313" key="2">
    <source>
        <dbReference type="Proteomes" id="UP000499080"/>
    </source>
</evidence>
<dbReference type="Proteomes" id="UP000499080">
    <property type="component" value="Unassembled WGS sequence"/>
</dbReference>
<organism evidence="1 2">
    <name type="scientific">Araneus ventricosus</name>
    <name type="common">Orbweaver spider</name>
    <name type="synonym">Epeira ventricosa</name>
    <dbReference type="NCBI Taxonomy" id="182803"/>
    <lineage>
        <taxon>Eukaryota</taxon>
        <taxon>Metazoa</taxon>
        <taxon>Ecdysozoa</taxon>
        <taxon>Arthropoda</taxon>
        <taxon>Chelicerata</taxon>
        <taxon>Arachnida</taxon>
        <taxon>Araneae</taxon>
        <taxon>Araneomorphae</taxon>
        <taxon>Entelegynae</taxon>
        <taxon>Araneoidea</taxon>
        <taxon>Araneidae</taxon>
        <taxon>Araneus</taxon>
    </lineage>
</organism>
<evidence type="ECO:0000313" key="1">
    <source>
        <dbReference type="EMBL" id="GBL84659.1"/>
    </source>
</evidence>
<accession>A0A4Y2AZN0</accession>
<sequence length="100" mass="11424">MKKKTFSKGLAYNFKSTGHPLLLRPTLLHPSHMGDCVLWSERKPSARPPTRSEKNRSYFGDYTRPFLLSLNSVCVCVSDRRGIAVLGAFFFCWPPTDCRE</sequence>
<dbReference type="EMBL" id="BGPR01081828">
    <property type="protein sequence ID" value="GBL84659.1"/>
    <property type="molecule type" value="Genomic_DNA"/>
</dbReference>
<comment type="caution">
    <text evidence="1">The sequence shown here is derived from an EMBL/GenBank/DDBJ whole genome shotgun (WGS) entry which is preliminary data.</text>
</comment>
<gene>
    <name evidence="1" type="ORF">AVEN_163965_1</name>
</gene>
<name>A0A4Y2AZN0_ARAVE</name>
<dbReference type="AlphaFoldDB" id="A0A4Y2AZN0"/>
<proteinExistence type="predicted"/>
<reference evidence="1 2" key="1">
    <citation type="journal article" date="2019" name="Sci. Rep.">
        <title>Orb-weaving spider Araneus ventricosus genome elucidates the spidroin gene catalogue.</title>
        <authorList>
            <person name="Kono N."/>
            <person name="Nakamura H."/>
            <person name="Ohtoshi R."/>
            <person name="Moran D.A.P."/>
            <person name="Shinohara A."/>
            <person name="Yoshida Y."/>
            <person name="Fujiwara M."/>
            <person name="Mori M."/>
            <person name="Tomita M."/>
            <person name="Arakawa K."/>
        </authorList>
    </citation>
    <scope>NUCLEOTIDE SEQUENCE [LARGE SCALE GENOMIC DNA]</scope>
</reference>
<protein>
    <submittedName>
        <fullName evidence="1">Uncharacterized protein</fullName>
    </submittedName>
</protein>